<dbReference type="EMBL" id="CALNXK010000037">
    <property type="protein sequence ID" value="CAH3122591.1"/>
    <property type="molecule type" value="Genomic_DNA"/>
</dbReference>
<comment type="catalytic activity">
    <reaction evidence="15">
        <text>androst-4-ene-3,17-dione + NADPH + H(+) = 5alpha-androstan-3,17-dione + NADP(+)</text>
        <dbReference type="Rhea" id="RHEA:50816"/>
        <dbReference type="ChEBI" id="CHEBI:15378"/>
        <dbReference type="ChEBI" id="CHEBI:15994"/>
        <dbReference type="ChEBI" id="CHEBI:16422"/>
        <dbReference type="ChEBI" id="CHEBI:57783"/>
        <dbReference type="ChEBI" id="CHEBI:58349"/>
    </reaction>
    <physiologicalReaction direction="left-to-right" evidence="15">
        <dbReference type="Rhea" id="RHEA:50817"/>
    </physiologicalReaction>
</comment>
<keyword evidence="20" id="KW-1185">Reference proteome</keyword>
<dbReference type="Gene3D" id="1.20.120.1630">
    <property type="match status" value="1"/>
</dbReference>
<keyword evidence="7" id="KW-0492">Microsome</keyword>
<sequence>MASFVNLVLDLNEPQLIYITSIVMIVTAVIVAFCLIFLKAEYGRYFSASSSQKYGFGVNPKIAWFVQELPAFVVPCVLLFFARKDVFGLTPNAFLLLLYFTHYTHRSLIYPWLIKGGKPTPILLSSMAFVFCMLNGYLQARYLSKFAFYKNSWLSSPIFISGVALFVTGMAINIHSDHTLRNLRKPGETGYKIPKGGMFTYVSGANFFGEIIEWSGFALACWSLPSLAFATFTALNIGPRAIQHHRWYLDKFEDYPKSRRALIPFLASSPLCMFCSREYGRVQWLHI</sequence>
<dbReference type="PROSITE" id="PS50244">
    <property type="entry name" value="S5A_REDUCTASE"/>
    <property type="match status" value="1"/>
</dbReference>
<keyword evidence="11" id="KW-0443">Lipid metabolism</keyword>
<keyword evidence="12 17" id="KW-0472">Membrane</keyword>
<evidence type="ECO:0000256" key="7">
    <source>
        <dbReference type="ARBA" id="ARBA00022848"/>
    </source>
</evidence>
<evidence type="ECO:0000256" key="3">
    <source>
        <dbReference type="ARBA" id="ARBA00007742"/>
    </source>
</evidence>
<evidence type="ECO:0000256" key="13">
    <source>
        <dbReference type="ARBA" id="ARBA00037789"/>
    </source>
</evidence>
<evidence type="ECO:0000256" key="5">
    <source>
        <dbReference type="ARBA" id="ARBA00022782"/>
    </source>
</evidence>
<feature type="transmembrane region" description="Helical" evidence="17">
    <location>
        <begin position="158"/>
        <end position="175"/>
    </location>
</feature>
<evidence type="ECO:0000256" key="1">
    <source>
        <dbReference type="ARBA" id="ARBA00004154"/>
    </source>
</evidence>
<dbReference type="EC" id="1.3.1.22" evidence="17"/>
<evidence type="ECO:0000313" key="19">
    <source>
        <dbReference type="EMBL" id="CAH3122591.1"/>
    </source>
</evidence>
<comment type="catalytic activity">
    <reaction evidence="14">
        <text>5alpha-pregnane-3,20-dione + NADP(+) = progesterone + NADPH + H(+)</text>
        <dbReference type="Rhea" id="RHEA:21952"/>
        <dbReference type="ChEBI" id="CHEBI:15378"/>
        <dbReference type="ChEBI" id="CHEBI:17026"/>
        <dbReference type="ChEBI" id="CHEBI:28952"/>
        <dbReference type="ChEBI" id="CHEBI:57783"/>
        <dbReference type="ChEBI" id="CHEBI:58349"/>
        <dbReference type="EC" id="1.3.1.22"/>
    </reaction>
    <physiologicalReaction direction="right-to-left" evidence="14">
        <dbReference type="Rhea" id="RHEA:21954"/>
    </physiologicalReaction>
</comment>
<evidence type="ECO:0000256" key="11">
    <source>
        <dbReference type="ARBA" id="ARBA00023098"/>
    </source>
</evidence>
<accession>A0ABN8NVH4</accession>
<dbReference type="PIRSF" id="PIRSF015596">
    <property type="entry name" value="5_alpha-SR2"/>
    <property type="match status" value="1"/>
</dbReference>
<protein>
    <recommendedName>
        <fullName evidence="17">3-oxo-5alpha-steroid 4-dehydrogenase (NADP(+))</fullName>
        <ecNumber evidence="17">1.3.1.22</ecNumber>
    </recommendedName>
</protein>
<comment type="function">
    <text evidence="13">Converts testosterone into 5-alpha-dihydrotestosterone and progesterone or corticosterone into their corresponding 5-alpha-3-oxosteroids. It plays a central role in sexual differentiation and androgen physiology.</text>
</comment>
<dbReference type="Pfam" id="PF02544">
    <property type="entry name" value="Steroid_dh"/>
    <property type="match status" value="1"/>
</dbReference>
<evidence type="ECO:0000256" key="2">
    <source>
        <dbReference type="ARBA" id="ARBA00004477"/>
    </source>
</evidence>
<keyword evidence="8" id="KW-0521">NADP</keyword>
<keyword evidence="10" id="KW-0560">Oxidoreductase</keyword>
<evidence type="ECO:0000313" key="20">
    <source>
        <dbReference type="Proteomes" id="UP001159405"/>
    </source>
</evidence>
<comment type="caution">
    <text evidence="19">The sequence shown here is derived from an EMBL/GenBank/DDBJ whole genome shotgun (WGS) entry which is preliminary data.</text>
</comment>
<dbReference type="InterPro" id="IPR001104">
    <property type="entry name" value="3-oxo-5_a-steroid_4-DH_C"/>
</dbReference>
<gene>
    <name evidence="19" type="ORF">PLOB_00029458</name>
</gene>
<keyword evidence="5" id="KW-0221">Differentiation</keyword>
<evidence type="ECO:0000256" key="14">
    <source>
        <dbReference type="ARBA" id="ARBA00048292"/>
    </source>
</evidence>
<evidence type="ECO:0000256" key="8">
    <source>
        <dbReference type="ARBA" id="ARBA00022857"/>
    </source>
</evidence>
<keyword evidence="9 17" id="KW-1133">Transmembrane helix</keyword>
<dbReference type="InterPro" id="IPR039357">
    <property type="entry name" value="SRD5A/TECR"/>
</dbReference>
<dbReference type="Proteomes" id="UP001159405">
    <property type="component" value="Unassembled WGS sequence"/>
</dbReference>
<evidence type="ECO:0000259" key="18">
    <source>
        <dbReference type="Pfam" id="PF02544"/>
    </source>
</evidence>
<dbReference type="PANTHER" id="PTHR10556">
    <property type="entry name" value="3-OXO-5-ALPHA-STEROID 4-DEHYDROGENASE"/>
    <property type="match status" value="1"/>
</dbReference>
<evidence type="ECO:0000256" key="12">
    <source>
        <dbReference type="ARBA" id="ARBA00023136"/>
    </source>
</evidence>
<dbReference type="PANTHER" id="PTHR10556:SF57">
    <property type="entry name" value="3-OXO-5-ALPHA-STEROID 4-DEHYDROGENASE 1"/>
    <property type="match status" value="1"/>
</dbReference>
<comment type="subcellular location">
    <subcellularLocation>
        <location evidence="2">Endoplasmic reticulum membrane</location>
        <topology evidence="2">Multi-pass membrane protein</topology>
    </subcellularLocation>
    <subcellularLocation>
        <location evidence="1">Microsome membrane</location>
        <topology evidence="1">Multi-pass membrane protein</topology>
    </subcellularLocation>
</comment>
<evidence type="ECO:0000256" key="15">
    <source>
        <dbReference type="ARBA" id="ARBA00049166"/>
    </source>
</evidence>
<evidence type="ECO:0000256" key="9">
    <source>
        <dbReference type="ARBA" id="ARBA00022989"/>
    </source>
</evidence>
<comment type="catalytic activity">
    <reaction evidence="17">
        <text>a 3-oxo-5alpha-steroid + NADP(+) = a 3-oxo-Delta(4)-steroid + NADPH + H(+)</text>
        <dbReference type="Rhea" id="RHEA:54384"/>
        <dbReference type="ChEBI" id="CHEBI:13601"/>
        <dbReference type="ChEBI" id="CHEBI:15378"/>
        <dbReference type="ChEBI" id="CHEBI:47909"/>
        <dbReference type="ChEBI" id="CHEBI:57783"/>
        <dbReference type="ChEBI" id="CHEBI:58349"/>
        <dbReference type="EC" id="1.3.1.22"/>
    </reaction>
</comment>
<keyword evidence="6" id="KW-0256">Endoplasmic reticulum</keyword>
<evidence type="ECO:0000256" key="17">
    <source>
        <dbReference type="PIRNR" id="PIRNR015596"/>
    </source>
</evidence>
<name>A0ABN8NVH4_9CNID</name>
<evidence type="ECO:0000256" key="10">
    <source>
        <dbReference type="ARBA" id="ARBA00023002"/>
    </source>
</evidence>
<comment type="similarity">
    <text evidence="3 17">Belongs to the steroid 5-alpha reductase family.</text>
</comment>
<evidence type="ECO:0000256" key="6">
    <source>
        <dbReference type="ARBA" id="ARBA00022824"/>
    </source>
</evidence>
<comment type="catalytic activity">
    <reaction evidence="16">
        <text>17beta-hydroxy-5alpha-androstan-3-one + NADP(+) = testosterone + NADPH + H(+)</text>
        <dbReference type="Rhea" id="RHEA:50820"/>
        <dbReference type="ChEBI" id="CHEBI:15378"/>
        <dbReference type="ChEBI" id="CHEBI:16330"/>
        <dbReference type="ChEBI" id="CHEBI:17347"/>
        <dbReference type="ChEBI" id="CHEBI:57783"/>
        <dbReference type="ChEBI" id="CHEBI:58349"/>
        <dbReference type="EC" id="1.3.1.22"/>
    </reaction>
    <physiologicalReaction direction="right-to-left" evidence="16">
        <dbReference type="Rhea" id="RHEA:50822"/>
    </physiologicalReaction>
</comment>
<reference evidence="19 20" key="1">
    <citation type="submission" date="2022-05" db="EMBL/GenBank/DDBJ databases">
        <authorList>
            <consortium name="Genoscope - CEA"/>
            <person name="William W."/>
        </authorList>
    </citation>
    <scope>NUCLEOTIDE SEQUENCE [LARGE SCALE GENOMIC DNA]</scope>
</reference>
<keyword evidence="4 17" id="KW-0812">Transmembrane</keyword>
<feature type="transmembrane region" description="Helical" evidence="17">
    <location>
        <begin position="16"/>
        <end position="38"/>
    </location>
</feature>
<feature type="transmembrane region" description="Helical" evidence="17">
    <location>
        <begin position="120"/>
        <end position="138"/>
    </location>
</feature>
<proteinExistence type="inferred from homology"/>
<evidence type="ECO:0000256" key="16">
    <source>
        <dbReference type="ARBA" id="ARBA00049397"/>
    </source>
</evidence>
<evidence type="ECO:0000256" key="4">
    <source>
        <dbReference type="ARBA" id="ARBA00022692"/>
    </source>
</evidence>
<feature type="domain" description="3-oxo-5-alpha-steroid 4-dehydrogenase C-terminal" evidence="18">
    <location>
        <begin position="119"/>
        <end position="266"/>
    </location>
</feature>
<feature type="transmembrane region" description="Helical" evidence="17">
    <location>
        <begin position="93"/>
        <end position="113"/>
    </location>
</feature>
<dbReference type="InterPro" id="IPR016636">
    <property type="entry name" value="3-oxo-5-alpha-steroid_4-DH"/>
</dbReference>
<organism evidence="19 20">
    <name type="scientific">Porites lobata</name>
    <dbReference type="NCBI Taxonomy" id="104759"/>
    <lineage>
        <taxon>Eukaryota</taxon>
        <taxon>Metazoa</taxon>
        <taxon>Cnidaria</taxon>
        <taxon>Anthozoa</taxon>
        <taxon>Hexacorallia</taxon>
        <taxon>Scleractinia</taxon>
        <taxon>Fungiina</taxon>
        <taxon>Poritidae</taxon>
        <taxon>Porites</taxon>
    </lineage>
</organism>